<dbReference type="AlphaFoldDB" id="A0A133XEA3"/>
<organism evidence="1 2">
    <name type="scientific">Dechloromonas denitrificans</name>
    <dbReference type="NCBI Taxonomy" id="281362"/>
    <lineage>
        <taxon>Bacteria</taxon>
        <taxon>Pseudomonadati</taxon>
        <taxon>Pseudomonadota</taxon>
        <taxon>Betaproteobacteria</taxon>
        <taxon>Rhodocyclales</taxon>
        <taxon>Azonexaceae</taxon>
        <taxon>Dechloromonas</taxon>
    </lineage>
</organism>
<dbReference type="EMBL" id="LODL01000035">
    <property type="protein sequence ID" value="KXB29274.1"/>
    <property type="molecule type" value="Genomic_DNA"/>
</dbReference>
<keyword evidence="2" id="KW-1185">Reference proteome</keyword>
<proteinExistence type="predicted"/>
<evidence type="ECO:0000313" key="2">
    <source>
        <dbReference type="Proteomes" id="UP000070186"/>
    </source>
</evidence>
<comment type="caution">
    <text evidence="1">The sequence shown here is derived from an EMBL/GenBank/DDBJ whole genome shotgun (WGS) entry which is preliminary data.</text>
</comment>
<gene>
    <name evidence="1" type="ORF">AT959_14970</name>
</gene>
<accession>A0A133XEA3</accession>
<dbReference type="Proteomes" id="UP000070186">
    <property type="component" value="Unassembled WGS sequence"/>
</dbReference>
<name>A0A133XEA3_9RHOO</name>
<dbReference type="RefSeq" id="WP_066884565.1">
    <property type="nucleotide sequence ID" value="NZ_LODL01000035.1"/>
</dbReference>
<evidence type="ECO:0000313" key="1">
    <source>
        <dbReference type="EMBL" id="KXB29274.1"/>
    </source>
</evidence>
<sequence length="251" mass="28126">MDDSYNEAMDHYNEIEVHEIDELWCLSEDFSIIDAAALIAGYNPVMLQRCRNDSYFDRVFSRYHVAMEGLSSAVSNGRIKANIRYSARKYGYVDHIADIDSAESSSWIVEHGTTKADDEILANDHSCFFKSFPDWGLTTVTRDDLKAWLASRGVRAGFFFPDAKPSDEPDFLDPKNSRYTRKLAATVRAWQAVTDPGKKTPKQALDKWLREHAAEFGLTDDDGNPVTTAMEECSKVANWSTDGGAPKTSGS</sequence>
<protein>
    <submittedName>
        <fullName evidence="1">Uncharacterized protein</fullName>
    </submittedName>
</protein>
<reference evidence="1 2" key="1">
    <citation type="submission" date="2015-12" db="EMBL/GenBank/DDBJ databases">
        <title>Nitrous oxide reduction kinetics distinguish bacteria harboring typical versus atypical NosZ.</title>
        <authorList>
            <person name="Yoon S."/>
            <person name="Nissen S."/>
            <person name="Park D."/>
            <person name="Sanford R.A."/>
            <person name="Loeffler F.E."/>
        </authorList>
    </citation>
    <scope>NUCLEOTIDE SEQUENCE [LARGE SCALE GENOMIC DNA]</scope>
    <source>
        <strain evidence="1 2">ATCC BAA-841</strain>
    </source>
</reference>